<feature type="binding site" description="axial binding residue" evidence="5">
    <location>
        <position position="542"/>
    </location>
    <ligand>
        <name>heme</name>
        <dbReference type="ChEBI" id="CHEBI:30413"/>
    </ligand>
    <ligandPart>
        <name>Fe</name>
        <dbReference type="ChEBI" id="CHEBI:18248"/>
    </ligandPart>
</feature>
<dbReference type="PRINTS" id="PR00463">
    <property type="entry name" value="EP450I"/>
</dbReference>
<keyword evidence="7" id="KW-0472">Membrane</keyword>
<dbReference type="GO" id="GO:0005506">
    <property type="term" value="F:iron ion binding"/>
    <property type="evidence" value="ECO:0007669"/>
    <property type="project" value="InterPro"/>
</dbReference>
<comment type="similarity">
    <text evidence="2">Belongs to the cytochrome P450 family.</text>
</comment>
<keyword evidence="5" id="KW-0349">Heme</keyword>
<dbReference type="InterPro" id="IPR050182">
    <property type="entry name" value="Cytochrome_P450_fam2"/>
</dbReference>
<evidence type="ECO:0000313" key="9">
    <source>
        <dbReference type="Proteomes" id="UP000034805"/>
    </source>
</evidence>
<evidence type="ECO:0000256" key="7">
    <source>
        <dbReference type="SAM" id="Phobius"/>
    </source>
</evidence>
<dbReference type="GO" id="GO:0020037">
    <property type="term" value="F:heme binding"/>
    <property type="evidence" value="ECO:0007669"/>
    <property type="project" value="InterPro"/>
</dbReference>
<dbReference type="Gene3D" id="1.10.630.10">
    <property type="entry name" value="Cytochrome P450"/>
    <property type="match status" value="1"/>
</dbReference>
<feature type="transmembrane region" description="Helical" evidence="7">
    <location>
        <begin position="44"/>
        <end position="64"/>
    </location>
</feature>
<evidence type="ECO:0000256" key="6">
    <source>
        <dbReference type="SAM" id="MobiDB-lite"/>
    </source>
</evidence>
<keyword evidence="7" id="KW-0812">Transmembrane</keyword>
<dbReference type="InterPro" id="IPR002401">
    <property type="entry name" value="Cyt_P450_E_grp-I"/>
</dbReference>
<comment type="caution">
    <text evidence="8">The sequence shown here is derived from an EMBL/GenBank/DDBJ whole genome shotgun (WGS) entry which is preliminary data.</text>
</comment>
<dbReference type="SUPFAM" id="SSF48264">
    <property type="entry name" value="Cytochrome P450"/>
    <property type="match status" value="1"/>
</dbReference>
<dbReference type="STRING" id="113540.ENSSFOP00015022841"/>
<dbReference type="InterPro" id="IPR036396">
    <property type="entry name" value="Cyt_P450_sf"/>
</dbReference>
<organism evidence="8 9">
    <name type="scientific">Scleropages formosus</name>
    <name type="common">Asian bonytongue</name>
    <name type="synonym">Osteoglossum formosum</name>
    <dbReference type="NCBI Taxonomy" id="113540"/>
    <lineage>
        <taxon>Eukaryota</taxon>
        <taxon>Metazoa</taxon>
        <taxon>Chordata</taxon>
        <taxon>Craniata</taxon>
        <taxon>Vertebrata</taxon>
        <taxon>Euteleostomi</taxon>
        <taxon>Actinopterygii</taxon>
        <taxon>Neopterygii</taxon>
        <taxon>Teleostei</taxon>
        <taxon>Osteoglossocephala</taxon>
        <taxon>Osteoglossomorpha</taxon>
        <taxon>Osteoglossiformes</taxon>
        <taxon>Osteoglossidae</taxon>
        <taxon>Scleropages</taxon>
    </lineage>
</organism>
<dbReference type="GO" id="GO:0005737">
    <property type="term" value="C:cytoplasm"/>
    <property type="evidence" value="ECO:0007669"/>
    <property type="project" value="TreeGrafter"/>
</dbReference>
<comment type="cofactor">
    <cofactor evidence="1 5">
        <name>heme</name>
        <dbReference type="ChEBI" id="CHEBI:30413"/>
    </cofactor>
</comment>
<keyword evidence="4 5" id="KW-0408">Iron</keyword>
<dbReference type="Proteomes" id="UP000034805">
    <property type="component" value="Unassembled WGS sequence"/>
</dbReference>
<dbReference type="GO" id="GO:0006805">
    <property type="term" value="P:xenobiotic metabolic process"/>
    <property type="evidence" value="ECO:0007669"/>
    <property type="project" value="TreeGrafter"/>
</dbReference>
<sequence length="597" mass="68151">MSESWRRDGRLQEAHEVPAENKSLAPMETSAQVRGMEQLLAVSHGHACLIVASLLMAVLSLLLIRHLAKQRRPRGSPPGPTPLPIFGNIWSLASEPHVYLKKQSEIHGPIFSLDLGGIPAVVLNGYDAIKECLLHQSEVFADRPSLPLFRKMTKMGGLLNSRYGRGWIEHRKLAVNSFRYFGTGQKSFEGKISEECMFFVDAIDKYKGKPFNPKHLVTNAVSNITNLIVFGERFTYDDRDFQQMIKIFSENVELAASGWAFLYNAFPWMEILPFGKHQKLFRNAAEVYDFLLSLINRFTQGRTRHSPRHYIDAYHDEMEQSAGDPEASFSLENMIFSVGELIIAGTETTTNAIHWAILYMALYPSIQGKQTPLKLNHLPLLQGRSQVTQKCNSSDTAIYRSIESMSRNVREVVPVTDKVQREIDSVVGSCRPPSLDDKPRMPYVEAVLHEVLRFCNVVPLGIFRATCEDALVRGYSIPRGTMVITNLYSVHFDEKYWGNPTDFSPERFLDRHGNFVRREAFLPFSLGKFTLPSSAKHRRRHCLGEQLARMEMFLFFTTLLQRFRLQFPNDFVPSLTPRLGMTLQPRPYCICAVRRQQ</sequence>
<name>A0A0P7UM33_SCLFO</name>
<feature type="compositionally biased region" description="Basic and acidic residues" evidence="6">
    <location>
        <begin position="1"/>
        <end position="19"/>
    </location>
</feature>
<evidence type="ECO:0000256" key="1">
    <source>
        <dbReference type="ARBA" id="ARBA00001971"/>
    </source>
</evidence>
<evidence type="ECO:0000256" key="2">
    <source>
        <dbReference type="ARBA" id="ARBA00010617"/>
    </source>
</evidence>
<evidence type="ECO:0000256" key="4">
    <source>
        <dbReference type="ARBA" id="ARBA00023004"/>
    </source>
</evidence>
<dbReference type="GO" id="GO:0006082">
    <property type="term" value="P:organic acid metabolic process"/>
    <property type="evidence" value="ECO:0007669"/>
    <property type="project" value="TreeGrafter"/>
</dbReference>
<evidence type="ECO:0000256" key="5">
    <source>
        <dbReference type="PIRSR" id="PIRSR602401-1"/>
    </source>
</evidence>
<dbReference type="AlphaFoldDB" id="A0A0P7UM33"/>
<protein>
    <submittedName>
        <fullName evidence="8">Vitamin D 25-hydroxylase-like</fullName>
    </submittedName>
</protein>
<accession>A0A0P7UM33</accession>
<dbReference type="GO" id="GO:0016712">
    <property type="term" value="F:oxidoreductase activity, acting on paired donors, with incorporation or reduction of molecular oxygen, reduced flavin or flavoprotein as one donor, and incorporation of one atom of oxygen"/>
    <property type="evidence" value="ECO:0007669"/>
    <property type="project" value="TreeGrafter"/>
</dbReference>
<dbReference type="PRINTS" id="PR00385">
    <property type="entry name" value="P450"/>
</dbReference>
<reference evidence="8 9" key="1">
    <citation type="submission" date="2015-08" db="EMBL/GenBank/DDBJ databases">
        <title>The genome of the Asian arowana (Scleropages formosus).</title>
        <authorList>
            <person name="Tan M.H."/>
            <person name="Gan H.M."/>
            <person name="Croft L.J."/>
            <person name="Austin C.M."/>
        </authorList>
    </citation>
    <scope>NUCLEOTIDE SEQUENCE [LARGE SCALE GENOMIC DNA]</scope>
    <source>
        <strain evidence="8">Aro1</strain>
    </source>
</reference>
<keyword evidence="7" id="KW-1133">Transmembrane helix</keyword>
<dbReference type="Pfam" id="PF00067">
    <property type="entry name" value="p450"/>
    <property type="match status" value="2"/>
</dbReference>
<dbReference type="PANTHER" id="PTHR24300">
    <property type="entry name" value="CYTOCHROME P450 508A4-RELATED"/>
    <property type="match status" value="1"/>
</dbReference>
<dbReference type="EMBL" id="JARO02003777">
    <property type="protein sequence ID" value="KPP69806.1"/>
    <property type="molecule type" value="Genomic_DNA"/>
</dbReference>
<feature type="region of interest" description="Disordered" evidence="6">
    <location>
        <begin position="1"/>
        <end position="26"/>
    </location>
</feature>
<evidence type="ECO:0000313" key="8">
    <source>
        <dbReference type="EMBL" id="KPP69806.1"/>
    </source>
</evidence>
<keyword evidence="3 5" id="KW-0479">Metal-binding</keyword>
<evidence type="ECO:0000256" key="3">
    <source>
        <dbReference type="ARBA" id="ARBA00022723"/>
    </source>
</evidence>
<gene>
    <name evidence="8" type="ORF">Z043_111411</name>
</gene>
<dbReference type="PANTHER" id="PTHR24300:SF48">
    <property type="entry name" value="VITAMIN D 25-HYDROXYLASE"/>
    <property type="match status" value="1"/>
</dbReference>
<dbReference type="InterPro" id="IPR001128">
    <property type="entry name" value="Cyt_P450"/>
</dbReference>
<proteinExistence type="inferred from homology"/>